<dbReference type="OrthoDB" id="1644512at2759"/>
<feature type="compositionally biased region" description="Acidic residues" evidence="1">
    <location>
        <begin position="124"/>
        <end position="141"/>
    </location>
</feature>
<feature type="region of interest" description="Disordered" evidence="1">
    <location>
        <begin position="111"/>
        <end position="145"/>
    </location>
</feature>
<reference evidence="2" key="1">
    <citation type="journal article" date="2020" name="bioRxiv">
        <title>Hybrid origin of Populus tomentosa Carr. identified through genome sequencing and phylogenomic analysis.</title>
        <authorList>
            <person name="An X."/>
            <person name="Gao K."/>
            <person name="Chen Z."/>
            <person name="Li J."/>
            <person name="Yang X."/>
            <person name="Yang X."/>
            <person name="Zhou J."/>
            <person name="Guo T."/>
            <person name="Zhao T."/>
            <person name="Huang S."/>
            <person name="Miao D."/>
            <person name="Khan W.U."/>
            <person name="Rao P."/>
            <person name="Ye M."/>
            <person name="Lei B."/>
            <person name="Liao W."/>
            <person name="Wang J."/>
            <person name="Ji L."/>
            <person name="Li Y."/>
            <person name="Guo B."/>
            <person name="Mustafa N.S."/>
            <person name="Li S."/>
            <person name="Yun Q."/>
            <person name="Keller S.R."/>
            <person name="Mao J."/>
            <person name="Zhang R."/>
            <person name="Strauss S.H."/>
        </authorList>
    </citation>
    <scope>NUCLEOTIDE SEQUENCE</scope>
    <source>
        <strain evidence="2">GM15</strain>
        <tissue evidence="2">Leaf</tissue>
    </source>
</reference>
<evidence type="ECO:0000313" key="3">
    <source>
        <dbReference type="Proteomes" id="UP000886885"/>
    </source>
</evidence>
<dbReference type="InterPro" id="IPR053273">
    <property type="entry name" value="CST_Regulator"/>
</dbReference>
<dbReference type="PANTHER" id="PTHR34659">
    <property type="entry name" value="BNAA05G11610D PROTEIN"/>
    <property type="match status" value="1"/>
</dbReference>
<organism evidence="2 3">
    <name type="scientific">Populus tomentosa</name>
    <name type="common">Chinese white poplar</name>
    <dbReference type="NCBI Taxonomy" id="118781"/>
    <lineage>
        <taxon>Eukaryota</taxon>
        <taxon>Viridiplantae</taxon>
        <taxon>Streptophyta</taxon>
        <taxon>Embryophyta</taxon>
        <taxon>Tracheophyta</taxon>
        <taxon>Spermatophyta</taxon>
        <taxon>Magnoliopsida</taxon>
        <taxon>eudicotyledons</taxon>
        <taxon>Gunneridae</taxon>
        <taxon>Pentapetalae</taxon>
        <taxon>rosids</taxon>
        <taxon>fabids</taxon>
        <taxon>Malpighiales</taxon>
        <taxon>Salicaceae</taxon>
        <taxon>Saliceae</taxon>
        <taxon>Populus</taxon>
    </lineage>
</organism>
<evidence type="ECO:0000256" key="1">
    <source>
        <dbReference type="SAM" id="MobiDB-lite"/>
    </source>
</evidence>
<dbReference type="GO" id="GO:0005776">
    <property type="term" value="C:autophagosome"/>
    <property type="evidence" value="ECO:0007669"/>
    <property type="project" value="TreeGrafter"/>
</dbReference>
<dbReference type="AlphaFoldDB" id="A0A8X8CIR9"/>
<name>A0A8X8CIR9_POPTO</name>
<dbReference type="EMBL" id="JAAWWB010000022">
    <property type="protein sequence ID" value="KAG6755139.1"/>
    <property type="molecule type" value="Genomic_DNA"/>
</dbReference>
<keyword evidence="3" id="KW-1185">Reference proteome</keyword>
<sequence>MIWVFLILQPLSDIVHDLIPPLMDPAKCEAPAAVLKRNAAIGARIIKSMIGLDDDHGHTAQAKQSPVELSDSDPMTKQLSKEFWELKVANQLAITSNSEELLEGEEFESAPGIVDGTTESSDMNTEENAVEENSSEPEELESITRGNKEPFEASSEFANFSCENARGSLAEVSPVTLVRGEDFQCPQEVGTVCDSSADDSYSTGIIVSSSQMAFSVVSSEKTVAEMELVSPRSSIFRESHSLPGNPLNNITTKLISSSNPCNVAGHDSDSSTMLLSSTSAQSDSSLVLLSSTSAPTVSCKIKAAEMGLAASNSVLSLVSIDDSAVDDLTESKMENIDLSDNVKLEESCVIVDDNLLYEVARRNRKLRSYKVLSLSLSHRNRVIVYVLCVYAPSTHVDWRLWVCVCVGNVFGAMHLCSM</sequence>
<dbReference type="PANTHER" id="PTHR34659:SF1">
    <property type="entry name" value="PROTEIN EGT2"/>
    <property type="match status" value="1"/>
</dbReference>
<dbReference type="GO" id="GO:0006950">
    <property type="term" value="P:response to stress"/>
    <property type="evidence" value="ECO:0007669"/>
    <property type="project" value="TreeGrafter"/>
</dbReference>
<evidence type="ECO:0000313" key="2">
    <source>
        <dbReference type="EMBL" id="KAG6755139.1"/>
    </source>
</evidence>
<accession>A0A8X8CIR9</accession>
<comment type="caution">
    <text evidence="2">The sequence shown here is derived from an EMBL/GenBank/DDBJ whole genome shotgun (WGS) entry which is preliminary data.</text>
</comment>
<dbReference type="Proteomes" id="UP000886885">
    <property type="component" value="Chromosome 11D"/>
</dbReference>
<protein>
    <submittedName>
        <fullName evidence="2">Uncharacterized protein</fullName>
    </submittedName>
</protein>
<proteinExistence type="predicted"/>
<gene>
    <name evidence="2" type="ORF">POTOM_040954</name>
</gene>
<dbReference type="GO" id="GO:0061908">
    <property type="term" value="C:phagophore"/>
    <property type="evidence" value="ECO:0007669"/>
    <property type="project" value="TreeGrafter"/>
</dbReference>